<dbReference type="RefSeq" id="WP_190446567.1">
    <property type="nucleotide sequence ID" value="NZ_JAMPLM010000011.1"/>
</dbReference>
<dbReference type="EMBL" id="JAMPLM010000011">
    <property type="protein sequence ID" value="MEP1059606.1"/>
    <property type="molecule type" value="Genomic_DNA"/>
</dbReference>
<evidence type="ECO:0000256" key="1">
    <source>
        <dbReference type="SAM" id="Phobius"/>
    </source>
</evidence>
<evidence type="ECO:0000313" key="2">
    <source>
        <dbReference type="EMBL" id="MEP1059606.1"/>
    </source>
</evidence>
<keyword evidence="3" id="KW-1185">Reference proteome</keyword>
<dbReference type="InterPro" id="IPR027417">
    <property type="entry name" value="P-loop_NTPase"/>
</dbReference>
<organism evidence="2 3">
    <name type="scientific">Stenomitos frigidus AS-A4</name>
    <dbReference type="NCBI Taxonomy" id="2933935"/>
    <lineage>
        <taxon>Bacteria</taxon>
        <taxon>Bacillati</taxon>
        <taxon>Cyanobacteriota</taxon>
        <taxon>Cyanophyceae</taxon>
        <taxon>Leptolyngbyales</taxon>
        <taxon>Leptolyngbyaceae</taxon>
        <taxon>Stenomitos</taxon>
    </lineage>
</organism>
<dbReference type="SUPFAM" id="SSF52540">
    <property type="entry name" value="P-loop containing nucleoside triphosphate hydrolases"/>
    <property type="match status" value="1"/>
</dbReference>
<reference evidence="2 3" key="1">
    <citation type="submission" date="2022-04" db="EMBL/GenBank/DDBJ databases">
        <title>Positive selection, recombination, and allopatry shape intraspecific diversity of widespread and dominant cyanobacteria.</title>
        <authorList>
            <person name="Wei J."/>
            <person name="Shu W."/>
            <person name="Hu C."/>
        </authorList>
    </citation>
    <scope>NUCLEOTIDE SEQUENCE [LARGE SCALE GENOMIC DNA]</scope>
    <source>
        <strain evidence="2 3">AS-A4</strain>
    </source>
</reference>
<dbReference type="Gene3D" id="3.40.50.300">
    <property type="entry name" value="P-loop containing nucleotide triphosphate hydrolases"/>
    <property type="match status" value="1"/>
</dbReference>
<protein>
    <submittedName>
        <fullName evidence="2">AAA-like domain-containing protein</fullName>
    </submittedName>
</protein>
<dbReference type="Proteomes" id="UP001476950">
    <property type="component" value="Unassembled WGS sequence"/>
</dbReference>
<dbReference type="Pfam" id="PF14516">
    <property type="entry name" value="AAA_35"/>
    <property type="match status" value="1"/>
</dbReference>
<sequence>MNSTSGAGYDYQVGGSLPADAPTYVQRQADETFYQALKAGEFCYVLNSRQMGKSSLKVQAMQRLQAGGVACAAIDLTRIGTADMTPEQWYSSVIDSIVSSLELYETFDLYTWWEEHRLLSFVRRFDKFLEEVLLASISQPIVVFIDEIDSVLSLPFKLDDFFALIRECYNRRAEKPAYQRLTFALLGVMTPSDLMQDKQRSPFNMGREIELTGFQLAETEPLWQGLAHVAPYPSAILGSILFWTGGQPFLTQKLCRLVVSHAGKIPVGRANNWIAQLVQSYVIDNWLQQDVPEHLLTIQNRITSSKKFARLLELYRDVLRMKGVAVNDSAEQTELRLSGLVMRENQQLQVANQIYAAVFNQRWIEKYLSSICPHRSTMEAWVEAGYDDSLLLHGQALVEAKAWAAERSLPQQDHQFLFASQEHERQKILKALELEKQDKRALAAEKTVVTAKLRQSQRLVKASLVALIVLGISLVVAVLVLTVVWVRR</sequence>
<feature type="transmembrane region" description="Helical" evidence="1">
    <location>
        <begin position="464"/>
        <end position="486"/>
    </location>
</feature>
<keyword evidence="1" id="KW-1133">Transmembrane helix</keyword>
<keyword evidence="1" id="KW-0812">Transmembrane</keyword>
<comment type="caution">
    <text evidence="2">The sequence shown here is derived from an EMBL/GenBank/DDBJ whole genome shotgun (WGS) entry which is preliminary data.</text>
</comment>
<evidence type="ECO:0000313" key="3">
    <source>
        <dbReference type="Proteomes" id="UP001476950"/>
    </source>
</evidence>
<accession>A0ABV0KK14</accession>
<proteinExistence type="predicted"/>
<keyword evidence="1" id="KW-0472">Membrane</keyword>
<name>A0ABV0KK14_9CYAN</name>
<gene>
    <name evidence="2" type="ORF">NDI38_14270</name>
</gene>